<evidence type="ECO:0000256" key="5">
    <source>
        <dbReference type="SAM" id="Phobius"/>
    </source>
</evidence>
<evidence type="ECO:0000313" key="6">
    <source>
        <dbReference type="EMBL" id="MBN2067577.1"/>
    </source>
</evidence>
<keyword evidence="4 5" id="KW-0472">Membrane</keyword>
<feature type="transmembrane region" description="Helical" evidence="5">
    <location>
        <begin position="35"/>
        <end position="56"/>
    </location>
</feature>
<name>A0A939C914_9ARCH</name>
<keyword evidence="3 5" id="KW-1133">Transmembrane helix</keyword>
<feature type="transmembrane region" description="Helical" evidence="5">
    <location>
        <begin position="200"/>
        <end position="222"/>
    </location>
</feature>
<reference evidence="6" key="1">
    <citation type="submission" date="2021-01" db="EMBL/GenBank/DDBJ databases">
        <title>Active Sulfur Cycling in an Early Earth Analoge.</title>
        <authorList>
            <person name="Hahn C.R."/>
            <person name="Youssef N.H."/>
            <person name="Elshahed M."/>
        </authorList>
    </citation>
    <scope>NUCLEOTIDE SEQUENCE</scope>
    <source>
        <strain evidence="6">Zod_Metabat.1151</strain>
    </source>
</reference>
<dbReference type="Pfam" id="PF02535">
    <property type="entry name" value="Zip"/>
    <property type="match status" value="1"/>
</dbReference>
<feature type="transmembrane region" description="Helical" evidence="5">
    <location>
        <begin position="142"/>
        <end position="164"/>
    </location>
</feature>
<dbReference type="AlphaFoldDB" id="A0A939C914"/>
<accession>A0A939C914</accession>
<proteinExistence type="predicted"/>
<feature type="transmembrane region" description="Helical" evidence="5">
    <location>
        <begin position="106"/>
        <end position="122"/>
    </location>
</feature>
<protein>
    <submittedName>
        <fullName evidence="6">Zinc transporter ZupT</fullName>
    </submittedName>
</protein>
<feature type="transmembrane region" description="Helical" evidence="5">
    <location>
        <begin position="234"/>
        <end position="254"/>
    </location>
</feature>
<evidence type="ECO:0000313" key="7">
    <source>
        <dbReference type="Proteomes" id="UP000809243"/>
    </source>
</evidence>
<comment type="caution">
    <text evidence="6">The sequence shown here is derived from an EMBL/GenBank/DDBJ whole genome shotgun (WGS) entry which is preliminary data.</text>
</comment>
<organism evidence="6 7">
    <name type="scientific">Candidatus Iainarchaeum sp</name>
    <dbReference type="NCBI Taxonomy" id="3101447"/>
    <lineage>
        <taxon>Archaea</taxon>
        <taxon>Candidatus Iainarchaeota</taxon>
        <taxon>Candidatus Iainarchaeia</taxon>
        <taxon>Candidatus Iainarchaeales</taxon>
        <taxon>Candidatus Iainarchaeaceae</taxon>
        <taxon>Candidatus Iainarchaeum</taxon>
    </lineage>
</organism>
<sequence>MDAIITGLLLSLFAGLSTAIGGLAVFFIKKFKDCYLAFSLAFSVGVMTTISFVELLPAGIDFLGQSLGLGFFALGAGIAFLVDYLLPHSYIMEKVSSKGSDFSPELFRVGLFVAIGLAIHNLPEGFAVFAGNLQSPELGVLLAVAIAIHNIPEGMSVSIPVYYATKNRKKAFFISFLSGIVEPIGALLAALVLLPFLSQAVVGASLAMVAGIMVYICVDELLPTAYNCSGKNPHIMGFAFLLGCLVMEATIILLP</sequence>
<evidence type="ECO:0000256" key="4">
    <source>
        <dbReference type="ARBA" id="ARBA00023136"/>
    </source>
</evidence>
<dbReference type="GO" id="GO:0016020">
    <property type="term" value="C:membrane"/>
    <property type="evidence" value="ECO:0007669"/>
    <property type="project" value="UniProtKB-SubCell"/>
</dbReference>
<dbReference type="PANTHER" id="PTHR11040">
    <property type="entry name" value="ZINC/IRON TRANSPORTER"/>
    <property type="match status" value="1"/>
</dbReference>
<evidence type="ECO:0000256" key="2">
    <source>
        <dbReference type="ARBA" id="ARBA00022692"/>
    </source>
</evidence>
<feature type="transmembrane region" description="Helical" evidence="5">
    <location>
        <begin position="6"/>
        <end position="28"/>
    </location>
</feature>
<evidence type="ECO:0000256" key="3">
    <source>
        <dbReference type="ARBA" id="ARBA00022989"/>
    </source>
</evidence>
<dbReference type="GO" id="GO:0005385">
    <property type="term" value="F:zinc ion transmembrane transporter activity"/>
    <property type="evidence" value="ECO:0007669"/>
    <property type="project" value="TreeGrafter"/>
</dbReference>
<comment type="subcellular location">
    <subcellularLocation>
        <location evidence="1">Membrane</location>
        <topology evidence="1">Multi-pass membrane protein</topology>
    </subcellularLocation>
</comment>
<feature type="transmembrane region" description="Helical" evidence="5">
    <location>
        <begin position="171"/>
        <end position="194"/>
    </location>
</feature>
<dbReference type="Proteomes" id="UP000809243">
    <property type="component" value="Unassembled WGS sequence"/>
</dbReference>
<gene>
    <name evidence="6" type="primary">zupT</name>
    <name evidence="6" type="ORF">JW744_03865</name>
</gene>
<evidence type="ECO:0000256" key="1">
    <source>
        <dbReference type="ARBA" id="ARBA00004141"/>
    </source>
</evidence>
<dbReference type="NCBIfam" id="NF003243">
    <property type="entry name" value="PRK04201.1"/>
    <property type="match status" value="1"/>
</dbReference>
<keyword evidence="2 5" id="KW-0812">Transmembrane</keyword>
<dbReference type="InterPro" id="IPR003689">
    <property type="entry name" value="ZIP"/>
</dbReference>
<dbReference type="EMBL" id="JAFGDB010000063">
    <property type="protein sequence ID" value="MBN2067577.1"/>
    <property type="molecule type" value="Genomic_DNA"/>
</dbReference>
<feature type="transmembrane region" description="Helical" evidence="5">
    <location>
        <begin position="62"/>
        <end position="86"/>
    </location>
</feature>
<dbReference type="PANTHER" id="PTHR11040:SF205">
    <property type="entry name" value="ZINC TRANSPORTER ZUPT"/>
    <property type="match status" value="1"/>
</dbReference>